<reference evidence="2" key="1">
    <citation type="journal article" date="2020" name="Stud. Mycol.">
        <title>101 Dothideomycetes genomes: a test case for predicting lifestyles and emergence of pathogens.</title>
        <authorList>
            <person name="Haridas S."/>
            <person name="Albert R."/>
            <person name="Binder M."/>
            <person name="Bloem J."/>
            <person name="Labutti K."/>
            <person name="Salamov A."/>
            <person name="Andreopoulos B."/>
            <person name="Baker S."/>
            <person name="Barry K."/>
            <person name="Bills G."/>
            <person name="Bluhm B."/>
            <person name="Cannon C."/>
            <person name="Castanera R."/>
            <person name="Culley D."/>
            <person name="Daum C."/>
            <person name="Ezra D."/>
            <person name="Gonzalez J."/>
            <person name="Henrissat B."/>
            <person name="Kuo A."/>
            <person name="Liang C."/>
            <person name="Lipzen A."/>
            <person name="Lutzoni F."/>
            <person name="Magnuson J."/>
            <person name="Mondo S."/>
            <person name="Nolan M."/>
            <person name="Ohm R."/>
            <person name="Pangilinan J."/>
            <person name="Park H.-J."/>
            <person name="Ramirez L."/>
            <person name="Alfaro M."/>
            <person name="Sun H."/>
            <person name="Tritt A."/>
            <person name="Yoshinaga Y."/>
            <person name="Zwiers L.-H."/>
            <person name="Turgeon B."/>
            <person name="Goodwin S."/>
            <person name="Spatafora J."/>
            <person name="Crous P."/>
            <person name="Grigoriev I."/>
        </authorList>
    </citation>
    <scope>NUCLEOTIDE SEQUENCE</scope>
    <source>
        <strain evidence="2">CBS 627.86</strain>
    </source>
</reference>
<dbReference type="EMBL" id="ML977325">
    <property type="protein sequence ID" value="KAF2114307.1"/>
    <property type="molecule type" value="Genomic_DNA"/>
</dbReference>
<evidence type="ECO:0000313" key="2">
    <source>
        <dbReference type="EMBL" id="KAF2114307.1"/>
    </source>
</evidence>
<dbReference type="Proteomes" id="UP000799770">
    <property type="component" value="Unassembled WGS sequence"/>
</dbReference>
<dbReference type="AlphaFoldDB" id="A0A6A5Z652"/>
<dbReference type="GO" id="GO:0016301">
    <property type="term" value="F:kinase activity"/>
    <property type="evidence" value="ECO:0007669"/>
    <property type="project" value="UniProtKB-KW"/>
</dbReference>
<evidence type="ECO:0000259" key="1">
    <source>
        <dbReference type="Pfam" id="PF01636"/>
    </source>
</evidence>
<keyword evidence="2" id="KW-0418">Kinase</keyword>
<accession>A0A6A5Z652</accession>
<proteinExistence type="predicted"/>
<dbReference type="Pfam" id="PF01636">
    <property type="entry name" value="APH"/>
    <property type="match status" value="1"/>
</dbReference>
<feature type="domain" description="Aminoglycoside phosphotransferase" evidence="1">
    <location>
        <begin position="124"/>
        <end position="293"/>
    </location>
</feature>
<dbReference type="Gene3D" id="3.90.1200.10">
    <property type="match status" value="1"/>
</dbReference>
<evidence type="ECO:0000313" key="3">
    <source>
        <dbReference type="Proteomes" id="UP000799770"/>
    </source>
</evidence>
<dbReference type="InterPro" id="IPR011009">
    <property type="entry name" value="Kinase-like_dom_sf"/>
</dbReference>
<organism evidence="2 3">
    <name type="scientific">Lophiotrema nucula</name>
    <dbReference type="NCBI Taxonomy" id="690887"/>
    <lineage>
        <taxon>Eukaryota</taxon>
        <taxon>Fungi</taxon>
        <taxon>Dikarya</taxon>
        <taxon>Ascomycota</taxon>
        <taxon>Pezizomycotina</taxon>
        <taxon>Dothideomycetes</taxon>
        <taxon>Pleosporomycetidae</taxon>
        <taxon>Pleosporales</taxon>
        <taxon>Lophiotremataceae</taxon>
        <taxon>Lophiotrema</taxon>
    </lineage>
</organism>
<dbReference type="Gene3D" id="3.30.200.20">
    <property type="entry name" value="Phosphorylase Kinase, domain 1"/>
    <property type="match status" value="1"/>
</dbReference>
<keyword evidence="3" id="KW-1185">Reference proteome</keyword>
<protein>
    <submittedName>
        <fullName evidence="2">Kinase-like domain-containing protein</fullName>
    </submittedName>
</protein>
<dbReference type="OrthoDB" id="25129at2759"/>
<sequence length="390" mass="43361">MAPISQIEKDAIADQTLKFLSKTPYACSTLTPLSGGTTNFVYRGSLASPSPAHAKHGSLVTTVIIKRATDFVSANQDFKLDPSRSAFEEVMLNAVDGFPPITTLDGLVIKAPKLYFFDRETNTQVLEDIPGSTDLLKLLNTLSFPAASSIGRALGSWLKAFHDWTSEPEQTALRTELAKNKSMQELKSKITYEMFIPVLERNFPEILERHQEILEEVRAAVAEELTREDKTDLGESWSIVHGDFWMGNVLLPDPTPTSDNLPNSTLYIIDFEFAQLSHRSLDLGQIVGDIYERDLLPSSPRASPLSLPLLQAFIAGYGPLSEDLAYRTAIHAGIHLIGVLTRRDPSTAWLWPREEVEGLMSVAVCWIVKGWQRDGGWFGDSVLARLFIRT</sequence>
<keyword evidence="2" id="KW-0808">Transferase</keyword>
<gene>
    <name evidence="2" type="ORF">BDV96DRAFT_600292</name>
</gene>
<dbReference type="InterPro" id="IPR002575">
    <property type="entry name" value="Aminoglycoside_PTrfase"/>
</dbReference>
<name>A0A6A5Z652_9PLEO</name>
<dbReference type="SUPFAM" id="SSF56112">
    <property type="entry name" value="Protein kinase-like (PK-like)"/>
    <property type="match status" value="1"/>
</dbReference>